<name>A0AAN8XGQ2_HALRR</name>
<dbReference type="GO" id="GO:0042574">
    <property type="term" value="P:retinal metabolic process"/>
    <property type="evidence" value="ECO:0007669"/>
    <property type="project" value="TreeGrafter"/>
</dbReference>
<dbReference type="GO" id="GO:0010436">
    <property type="term" value="F:carotenoid dioxygenase activity"/>
    <property type="evidence" value="ECO:0007669"/>
    <property type="project" value="TreeGrafter"/>
</dbReference>
<sequence length="569" mass="64627">MVILREELKINHINMWEKTAPAERVNLSTSATCDGGEARPPMVWLRSCDAETLTPIKGIRKGEIPSWLSGRLTRNGPGKTSFGDSQYNHLFDGSAYLHQFNIADGEVTYQSRFLQSDTYKKNFLHNRIVVSEFGTLASPDPCKTLFQRFMSFFDPAGKNPTDNCSVNVTYIGDELYALSELPHMRRIDPETLNCVGERTKLNDYIAISQATAHPHVDPDGTLYNMGNKYDDKGGPTYNIIKLPPPEIVNGVTISSLEQAEIVASIPAQWRMYPSYYHSFGMTDNYFIFVEMPFVLNLGRFMYNHFMRKPYFTSLNWFPDEKTKFRVIRRDTGELVNTSYAAKAFLTFHHTNAYEKDGHLIVDLCGIDDGATVYQLMLKNFEDPDFETAPSTMGTHRRFVLPLDVDNAPEDTNLVKLPGTKSNAYKQHNGCIEVSYEELSDIYFDLPRINYRLNGKEYTYVYGVEIDPKGIEFCNLVKMDVTTGETKIWHENGKLVSEPVFVAGPNSKEEDYGVVLSSLIDKHNPKYVALVVMDPKTWKELGRVEFEANGAVTSTFHGMFAGTDETVHRY</sequence>
<keyword evidence="2 5" id="KW-0479">Metal-binding</keyword>
<comment type="similarity">
    <text evidence="1">Belongs to the carotenoid oxygenase family.</text>
</comment>
<accession>A0AAN8XGQ2</accession>
<evidence type="ECO:0000313" key="7">
    <source>
        <dbReference type="Proteomes" id="UP001381693"/>
    </source>
</evidence>
<dbReference type="GO" id="GO:0046872">
    <property type="term" value="F:metal ion binding"/>
    <property type="evidence" value="ECO:0007669"/>
    <property type="project" value="UniProtKB-KW"/>
</dbReference>
<reference evidence="6 7" key="1">
    <citation type="submission" date="2023-11" db="EMBL/GenBank/DDBJ databases">
        <title>Halocaridina rubra genome assembly.</title>
        <authorList>
            <person name="Smith C."/>
        </authorList>
    </citation>
    <scope>NUCLEOTIDE SEQUENCE [LARGE SCALE GENOMIC DNA]</scope>
    <source>
        <strain evidence="6">EP-1</strain>
        <tissue evidence="6">Whole</tissue>
    </source>
</reference>
<protein>
    <submittedName>
        <fullName evidence="6">Beta,beta-carotene 9',10'-oxygenase</fullName>
    </submittedName>
</protein>
<dbReference type="EMBL" id="JAXCGZ010002511">
    <property type="protein sequence ID" value="KAK7083821.1"/>
    <property type="molecule type" value="Genomic_DNA"/>
</dbReference>
<feature type="binding site" evidence="5">
    <location>
        <position position="556"/>
    </location>
    <ligand>
        <name>Fe cation</name>
        <dbReference type="ChEBI" id="CHEBI:24875"/>
        <note>catalytic</note>
    </ligand>
</feature>
<dbReference type="PANTHER" id="PTHR10543:SF24">
    <property type="entry name" value="CAROTENOID ISOMEROOXYGENASE"/>
    <property type="match status" value="1"/>
</dbReference>
<comment type="caution">
    <text evidence="6">The sequence shown here is derived from an EMBL/GenBank/DDBJ whole genome shotgun (WGS) entry which is preliminary data.</text>
</comment>
<dbReference type="GO" id="GO:0016121">
    <property type="term" value="P:carotene catabolic process"/>
    <property type="evidence" value="ECO:0007669"/>
    <property type="project" value="TreeGrafter"/>
</dbReference>
<feature type="binding site" evidence="5">
    <location>
        <position position="213"/>
    </location>
    <ligand>
        <name>Fe cation</name>
        <dbReference type="ChEBI" id="CHEBI:24875"/>
        <note>catalytic</note>
    </ligand>
</feature>
<dbReference type="Proteomes" id="UP001381693">
    <property type="component" value="Unassembled WGS sequence"/>
</dbReference>
<keyword evidence="4 5" id="KW-0408">Iron</keyword>
<dbReference type="InterPro" id="IPR004294">
    <property type="entry name" value="Carotenoid_Oase"/>
</dbReference>
<feature type="binding site" evidence="5">
    <location>
        <position position="348"/>
    </location>
    <ligand>
        <name>Fe cation</name>
        <dbReference type="ChEBI" id="CHEBI:24875"/>
        <note>catalytic</note>
    </ligand>
</feature>
<evidence type="ECO:0000256" key="1">
    <source>
        <dbReference type="ARBA" id="ARBA00006787"/>
    </source>
</evidence>
<dbReference type="PANTHER" id="PTHR10543">
    <property type="entry name" value="BETA-CAROTENE DIOXYGENASE"/>
    <property type="match status" value="1"/>
</dbReference>
<dbReference type="AlphaFoldDB" id="A0AAN8XGQ2"/>
<evidence type="ECO:0000256" key="2">
    <source>
        <dbReference type="ARBA" id="ARBA00022723"/>
    </source>
</evidence>
<proteinExistence type="inferred from homology"/>
<organism evidence="6 7">
    <name type="scientific">Halocaridina rubra</name>
    <name type="common">Hawaiian red shrimp</name>
    <dbReference type="NCBI Taxonomy" id="373956"/>
    <lineage>
        <taxon>Eukaryota</taxon>
        <taxon>Metazoa</taxon>
        <taxon>Ecdysozoa</taxon>
        <taxon>Arthropoda</taxon>
        <taxon>Crustacea</taxon>
        <taxon>Multicrustacea</taxon>
        <taxon>Malacostraca</taxon>
        <taxon>Eumalacostraca</taxon>
        <taxon>Eucarida</taxon>
        <taxon>Decapoda</taxon>
        <taxon>Pleocyemata</taxon>
        <taxon>Caridea</taxon>
        <taxon>Atyoidea</taxon>
        <taxon>Atyidae</taxon>
        <taxon>Halocaridina</taxon>
    </lineage>
</organism>
<dbReference type="GO" id="GO:0003834">
    <property type="term" value="F:beta-carotene 15,15'-dioxygenase activity"/>
    <property type="evidence" value="ECO:0007669"/>
    <property type="project" value="TreeGrafter"/>
</dbReference>
<dbReference type="Pfam" id="PF03055">
    <property type="entry name" value="RPE65"/>
    <property type="match status" value="1"/>
</dbReference>
<feature type="binding site" evidence="5">
    <location>
        <position position="277"/>
    </location>
    <ligand>
        <name>Fe cation</name>
        <dbReference type="ChEBI" id="CHEBI:24875"/>
        <note>catalytic</note>
    </ligand>
</feature>
<evidence type="ECO:0000313" key="6">
    <source>
        <dbReference type="EMBL" id="KAK7083821.1"/>
    </source>
</evidence>
<comment type="cofactor">
    <cofactor evidence="5">
        <name>Fe(2+)</name>
        <dbReference type="ChEBI" id="CHEBI:29033"/>
    </cofactor>
    <text evidence="5">Binds 1 Fe(2+) ion per subunit.</text>
</comment>
<evidence type="ECO:0000256" key="4">
    <source>
        <dbReference type="ARBA" id="ARBA00023004"/>
    </source>
</evidence>
<keyword evidence="7" id="KW-1185">Reference proteome</keyword>
<gene>
    <name evidence="6" type="primary">BCO2_4</name>
    <name evidence="6" type="ORF">SK128_023904</name>
</gene>
<keyword evidence="3" id="KW-0560">Oxidoreductase</keyword>
<evidence type="ECO:0000256" key="3">
    <source>
        <dbReference type="ARBA" id="ARBA00023002"/>
    </source>
</evidence>
<evidence type="ECO:0000256" key="5">
    <source>
        <dbReference type="PIRSR" id="PIRSR604294-1"/>
    </source>
</evidence>